<dbReference type="Pfam" id="PF02595">
    <property type="entry name" value="Gly_kinase"/>
    <property type="match status" value="1"/>
</dbReference>
<protein>
    <submittedName>
        <fullName evidence="5">Glycerate kinase</fullName>
        <ecNumber evidence="5">2.7.1.31</ecNumber>
    </submittedName>
</protein>
<evidence type="ECO:0000256" key="1">
    <source>
        <dbReference type="ARBA" id="ARBA00006284"/>
    </source>
</evidence>
<organism evidence="5 6">
    <name type="scientific">Lysinibacillus louembei</name>
    <dbReference type="NCBI Taxonomy" id="1470088"/>
    <lineage>
        <taxon>Bacteria</taxon>
        <taxon>Bacillati</taxon>
        <taxon>Bacillota</taxon>
        <taxon>Bacilli</taxon>
        <taxon>Bacillales</taxon>
        <taxon>Bacillaceae</taxon>
        <taxon>Lysinibacillus</taxon>
    </lineage>
</organism>
<evidence type="ECO:0000256" key="3">
    <source>
        <dbReference type="ARBA" id="ARBA00022777"/>
    </source>
</evidence>
<dbReference type="SUPFAM" id="SSF110738">
    <property type="entry name" value="Glycerate kinase I"/>
    <property type="match status" value="1"/>
</dbReference>
<dbReference type="PIRSF" id="PIRSF006078">
    <property type="entry name" value="GlxK"/>
    <property type="match status" value="1"/>
</dbReference>
<dbReference type="Proteomes" id="UP001322664">
    <property type="component" value="Chromosome"/>
</dbReference>
<sequence length="369" mass="39550">MKIVISPDSFKGTMTASEAATSIERGVKQCLPDATTVLLPVADGGEGTLETLAQQLHTIQVLDPLGRAITASYGVLADGTTCVIEMAQASGLTLLQQSERNPAIASSYGTGQLIRHALEQDYREFIICIGGSATNDGGVGMLRALGLRLLDEAGVEVAHTIAGLYDVQQVDFSNWDEKIQHATFLVACDVDNPLVGEKGATAVFGKQKGVEDIAYFDTALTKWANIVEKEIGIRLHDYPGAGAAGGMGGALIAFLNGQLQQGIELVLQRLHFAQIIEGADLIITGEGQSDAQTLHGKAPFGVLTYAKKHNIPVLLLSGVIKDSELLSQYFQFCHAVVQNDVTVEMAMQRPAKYLTEATYQWMIKNFKNG</sequence>
<dbReference type="Gene3D" id="3.40.50.10350">
    <property type="entry name" value="Glycerate kinase, domain 1"/>
    <property type="match status" value="1"/>
</dbReference>
<accession>A0ABZ0S222</accession>
<dbReference type="InterPro" id="IPR018197">
    <property type="entry name" value="Glycerate_kinase_RE-like"/>
</dbReference>
<dbReference type="InterPro" id="IPR004381">
    <property type="entry name" value="Glycerate_kinase"/>
</dbReference>
<keyword evidence="2 4" id="KW-0808">Transferase</keyword>
<keyword evidence="3 4" id="KW-0418">Kinase</keyword>
<dbReference type="PANTHER" id="PTHR21599">
    <property type="entry name" value="GLYCERATE KINASE"/>
    <property type="match status" value="1"/>
</dbReference>
<dbReference type="GO" id="GO:0008887">
    <property type="term" value="F:glycerate kinase activity"/>
    <property type="evidence" value="ECO:0007669"/>
    <property type="project" value="UniProtKB-EC"/>
</dbReference>
<dbReference type="InterPro" id="IPR036129">
    <property type="entry name" value="Glycerate_kinase_sf"/>
</dbReference>
<dbReference type="InterPro" id="IPR018193">
    <property type="entry name" value="Glyc_kinase_flavodox-like_fold"/>
</dbReference>
<evidence type="ECO:0000256" key="2">
    <source>
        <dbReference type="ARBA" id="ARBA00022679"/>
    </source>
</evidence>
<dbReference type="EC" id="2.7.1.31" evidence="5"/>
<dbReference type="EMBL" id="CP137624">
    <property type="protein sequence ID" value="WPK11372.1"/>
    <property type="molecule type" value="Genomic_DNA"/>
</dbReference>
<dbReference type="RefSeq" id="WP_319836416.1">
    <property type="nucleotide sequence ID" value="NZ_CP137624.1"/>
</dbReference>
<dbReference type="Gene3D" id="3.90.1510.10">
    <property type="entry name" value="Glycerate kinase, domain 2"/>
    <property type="match status" value="1"/>
</dbReference>
<gene>
    <name evidence="5" type="ORF">R6U77_15985</name>
</gene>
<evidence type="ECO:0000313" key="5">
    <source>
        <dbReference type="EMBL" id="WPK11372.1"/>
    </source>
</evidence>
<reference evidence="5 6" key="1">
    <citation type="submission" date="2023-09" db="EMBL/GenBank/DDBJ databases">
        <authorList>
            <person name="Page C.A."/>
            <person name="Perez-Diaz I.M."/>
        </authorList>
    </citation>
    <scope>NUCLEOTIDE SEQUENCE [LARGE SCALE GENOMIC DNA]</scope>
    <source>
        <strain evidence="5 6">Ll15</strain>
    </source>
</reference>
<comment type="similarity">
    <text evidence="1 4">Belongs to the glycerate kinase type-1 family.</text>
</comment>
<dbReference type="NCBIfam" id="TIGR00045">
    <property type="entry name" value="glycerate kinase"/>
    <property type="match status" value="1"/>
</dbReference>
<dbReference type="PANTHER" id="PTHR21599:SF0">
    <property type="entry name" value="GLYCERATE KINASE"/>
    <property type="match status" value="1"/>
</dbReference>
<keyword evidence="6" id="KW-1185">Reference proteome</keyword>
<evidence type="ECO:0000313" key="6">
    <source>
        <dbReference type="Proteomes" id="UP001322664"/>
    </source>
</evidence>
<evidence type="ECO:0000256" key="4">
    <source>
        <dbReference type="PIRNR" id="PIRNR006078"/>
    </source>
</evidence>
<name>A0ABZ0S222_9BACI</name>
<proteinExistence type="inferred from homology"/>